<comment type="subcellular location">
    <subcellularLocation>
        <location evidence="1">Membrane</location>
        <topology evidence="1">Multi-pass membrane protein</topology>
    </subcellularLocation>
</comment>
<dbReference type="EMBL" id="JAADJG010000130">
    <property type="protein sequence ID" value="KAF4454214.1"/>
    <property type="molecule type" value="Genomic_DNA"/>
</dbReference>
<feature type="transmembrane region" description="Helical" evidence="7">
    <location>
        <begin position="215"/>
        <end position="237"/>
    </location>
</feature>
<keyword evidence="4 7" id="KW-0472">Membrane</keyword>
<dbReference type="AlphaFoldDB" id="A0A8H4NWW8"/>
<organism evidence="9 10">
    <name type="scientific">Fusarium austroafricanum</name>
    <dbReference type="NCBI Taxonomy" id="2364996"/>
    <lineage>
        <taxon>Eukaryota</taxon>
        <taxon>Fungi</taxon>
        <taxon>Dikarya</taxon>
        <taxon>Ascomycota</taxon>
        <taxon>Pezizomycotina</taxon>
        <taxon>Sordariomycetes</taxon>
        <taxon>Hypocreomycetidae</taxon>
        <taxon>Hypocreales</taxon>
        <taxon>Nectriaceae</taxon>
        <taxon>Fusarium</taxon>
        <taxon>Fusarium concolor species complex</taxon>
    </lineage>
</organism>
<evidence type="ECO:0000313" key="9">
    <source>
        <dbReference type="EMBL" id="KAF4454214.1"/>
    </source>
</evidence>
<gene>
    <name evidence="9" type="ORF">F53441_3214</name>
</gene>
<dbReference type="Proteomes" id="UP000605986">
    <property type="component" value="Unassembled WGS sequence"/>
</dbReference>
<evidence type="ECO:0000256" key="2">
    <source>
        <dbReference type="ARBA" id="ARBA00022692"/>
    </source>
</evidence>
<dbReference type="InterPro" id="IPR049326">
    <property type="entry name" value="Rhodopsin_dom_fungi"/>
</dbReference>
<feature type="transmembrane region" description="Helical" evidence="7">
    <location>
        <begin position="133"/>
        <end position="155"/>
    </location>
</feature>
<feature type="domain" description="Rhodopsin" evidence="8">
    <location>
        <begin position="38"/>
        <end position="283"/>
    </location>
</feature>
<keyword evidence="2 7" id="KW-0812">Transmembrane</keyword>
<proteinExistence type="inferred from homology"/>
<feature type="transmembrane region" description="Helical" evidence="7">
    <location>
        <begin position="180"/>
        <end position="203"/>
    </location>
</feature>
<sequence length="398" mass="44375">MGPPPHPDPTTLPTTPLQQKGLAALFLFPSLSVVIVAMRMYSRVTSRTTGLDDYLVLLALLFALLMIGPLYIFMKLNYWGFRKEDVPKDLDLAAGFWWNFLVQMFYNPVLALVKASILVFLLRLGGHKTNVRYAIYGLSIFNVAHAVAIFFTALFQCWPIEANWNFGLRKEPGVHCVSNWFHVIASVITIVTDFLVVALPFWIFLGLTMRWATKIAVIGVFVLGSVVGIIGIIRVISIHHQLVEGPSPGEDTFHTVLPVWGAVETNLAIICASVPALRPLFRRWFPALFGGSSGVKSGTPYSDRYVGNSRGTNGIRSQHHDDIRLKDLRMSRTQHTEIRSVSPSGSEEEIMTYNGIMRTTNVQVSYENENPSKANVSDSRTSSELRFESKASEVRSGV</sequence>
<comment type="similarity">
    <text evidence="5">Belongs to the SAT4 family.</text>
</comment>
<feature type="region of interest" description="Disordered" evidence="6">
    <location>
        <begin position="369"/>
        <end position="398"/>
    </location>
</feature>
<dbReference type="OrthoDB" id="5283415at2759"/>
<evidence type="ECO:0000256" key="5">
    <source>
        <dbReference type="ARBA" id="ARBA00038359"/>
    </source>
</evidence>
<keyword evidence="10" id="KW-1185">Reference proteome</keyword>
<dbReference type="InterPro" id="IPR052337">
    <property type="entry name" value="SAT4-like"/>
</dbReference>
<accession>A0A8H4NWW8</accession>
<evidence type="ECO:0000256" key="1">
    <source>
        <dbReference type="ARBA" id="ARBA00004141"/>
    </source>
</evidence>
<feature type="compositionally biased region" description="Polar residues" evidence="6">
    <location>
        <begin position="369"/>
        <end position="380"/>
    </location>
</feature>
<comment type="caution">
    <text evidence="9">The sequence shown here is derived from an EMBL/GenBank/DDBJ whole genome shotgun (WGS) entry which is preliminary data.</text>
</comment>
<protein>
    <recommendedName>
        <fullName evidence="8">Rhodopsin domain-containing protein</fullName>
    </recommendedName>
</protein>
<dbReference type="GO" id="GO:0016020">
    <property type="term" value="C:membrane"/>
    <property type="evidence" value="ECO:0007669"/>
    <property type="project" value="UniProtKB-SubCell"/>
</dbReference>
<keyword evidence="3 7" id="KW-1133">Transmembrane helix</keyword>
<evidence type="ECO:0000259" key="8">
    <source>
        <dbReference type="Pfam" id="PF20684"/>
    </source>
</evidence>
<evidence type="ECO:0000256" key="4">
    <source>
        <dbReference type="ARBA" id="ARBA00023136"/>
    </source>
</evidence>
<evidence type="ECO:0000256" key="6">
    <source>
        <dbReference type="SAM" id="MobiDB-lite"/>
    </source>
</evidence>
<feature type="transmembrane region" description="Helical" evidence="7">
    <location>
        <begin position="96"/>
        <end position="121"/>
    </location>
</feature>
<evidence type="ECO:0000313" key="10">
    <source>
        <dbReference type="Proteomes" id="UP000605986"/>
    </source>
</evidence>
<reference evidence="9" key="1">
    <citation type="submission" date="2020-01" db="EMBL/GenBank/DDBJ databases">
        <title>Identification and distribution of gene clusters putatively required for synthesis of sphingolipid metabolism inhibitors in phylogenetically diverse species of the filamentous fungus Fusarium.</title>
        <authorList>
            <person name="Kim H.-S."/>
            <person name="Busman M."/>
            <person name="Brown D.W."/>
            <person name="Divon H."/>
            <person name="Uhlig S."/>
            <person name="Proctor R.H."/>
        </authorList>
    </citation>
    <scope>NUCLEOTIDE SEQUENCE</scope>
    <source>
        <strain evidence="9">NRRL 53441</strain>
    </source>
</reference>
<feature type="transmembrane region" description="Helical" evidence="7">
    <location>
        <begin position="54"/>
        <end position="76"/>
    </location>
</feature>
<evidence type="ECO:0000256" key="7">
    <source>
        <dbReference type="SAM" id="Phobius"/>
    </source>
</evidence>
<dbReference type="Pfam" id="PF20684">
    <property type="entry name" value="Fung_rhodopsin"/>
    <property type="match status" value="1"/>
</dbReference>
<name>A0A8H4NWW8_9HYPO</name>
<dbReference type="PANTHER" id="PTHR33048:SF129">
    <property type="entry name" value="INTEGRAL MEMBRANE PROTEIN-RELATED"/>
    <property type="match status" value="1"/>
</dbReference>
<evidence type="ECO:0000256" key="3">
    <source>
        <dbReference type="ARBA" id="ARBA00022989"/>
    </source>
</evidence>
<feature type="transmembrane region" description="Helical" evidence="7">
    <location>
        <begin position="22"/>
        <end position="42"/>
    </location>
</feature>
<feature type="transmembrane region" description="Helical" evidence="7">
    <location>
        <begin position="257"/>
        <end position="277"/>
    </location>
</feature>
<dbReference type="PANTHER" id="PTHR33048">
    <property type="entry name" value="PTH11-LIKE INTEGRAL MEMBRANE PROTEIN (AFU_ORTHOLOGUE AFUA_5G11245)"/>
    <property type="match status" value="1"/>
</dbReference>
<feature type="compositionally biased region" description="Basic and acidic residues" evidence="6">
    <location>
        <begin position="381"/>
        <end position="398"/>
    </location>
</feature>